<protein>
    <recommendedName>
        <fullName evidence="5">DUF4271 domain-containing protein</fullName>
    </recommendedName>
</protein>
<organism evidence="3 4">
    <name type="scientific">Cesiribacter andamanensis AMV16</name>
    <dbReference type="NCBI Taxonomy" id="1279009"/>
    <lineage>
        <taxon>Bacteria</taxon>
        <taxon>Pseudomonadati</taxon>
        <taxon>Bacteroidota</taxon>
        <taxon>Cytophagia</taxon>
        <taxon>Cytophagales</taxon>
        <taxon>Cesiribacteraceae</taxon>
        <taxon>Cesiribacter</taxon>
    </lineage>
</organism>
<keyword evidence="1" id="KW-1133">Transmembrane helix</keyword>
<sequence>MPKHKCYLLLVLLLGVAGPAFSQLLQVQGRQYAIVHDLEADLLVYDDDVESYLPYVRGTPFLSNAATFWLPLHQYQSYLLLIGAPPEASLLINQNVVAHYPQGGSYVYPVDSLRSLYGDSCLVTLYRYPLSLPEVQLAVVGQQSLPVTESHVGEQFLKVQERPSRNFDNFFVIALVLILAGLAMLRNLFPRVFSSYYSLGEVLSDRMPNSSSAFAYKLGGPGQLLFIVVYSALFAFLLLVLLHAAGYWPELGWLGTDPGFGAYLWSWLRLVALVLLLQLIKYFMLQIMAGIFNFQEFASVHYFDFLRISQMFFSMLLAAVAVVFLSLPMQVSAGASLLLKVVLIFALLRIGLIFFKLMQLANFRKTYLFSYLCATEILPLLVGLKLLID</sequence>
<dbReference type="STRING" id="1279009.ADICEAN_01029"/>
<dbReference type="OrthoDB" id="975088at2"/>
<dbReference type="AlphaFoldDB" id="M7N5A2"/>
<feature type="transmembrane region" description="Helical" evidence="1">
    <location>
        <begin position="367"/>
        <end position="388"/>
    </location>
</feature>
<keyword evidence="1" id="KW-0812">Transmembrane</keyword>
<name>M7N5A2_9BACT</name>
<dbReference type="RefSeq" id="WP_009194431.1">
    <property type="nucleotide sequence ID" value="NZ_AODQ01000017.1"/>
</dbReference>
<comment type="caution">
    <text evidence="3">The sequence shown here is derived from an EMBL/GenBank/DDBJ whole genome shotgun (WGS) entry which is preliminary data.</text>
</comment>
<evidence type="ECO:0000313" key="4">
    <source>
        <dbReference type="Proteomes" id="UP000011910"/>
    </source>
</evidence>
<feature type="transmembrane region" description="Helical" evidence="1">
    <location>
        <begin position="264"/>
        <end position="284"/>
    </location>
</feature>
<dbReference type="InterPro" id="IPR025367">
    <property type="entry name" value="DUF4271"/>
</dbReference>
<evidence type="ECO:0000256" key="2">
    <source>
        <dbReference type="SAM" id="SignalP"/>
    </source>
</evidence>
<evidence type="ECO:0000313" key="3">
    <source>
        <dbReference type="EMBL" id="EMR03788.1"/>
    </source>
</evidence>
<evidence type="ECO:0008006" key="5">
    <source>
        <dbReference type="Google" id="ProtNLM"/>
    </source>
</evidence>
<evidence type="ECO:0000256" key="1">
    <source>
        <dbReference type="SAM" id="Phobius"/>
    </source>
</evidence>
<feature type="transmembrane region" description="Helical" evidence="1">
    <location>
        <begin position="224"/>
        <end position="244"/>
    </location>
</feature>
<dbReference type="Proteomes" id="UP000011910">
    <property type="component" value="Unassembled WGS sequence"/>
</dbReference>
<dbReference type="EMBL" id="AODQ01000017">
    <property type="protein sequence ID" value="EMR03788.1"/>
    <property type="molecule type" value="Genomic_DNA"/>
</dbReference>
<keyword evidence="4" id="KW-1185">Reference proteome</keyword>
<keyword evidence="1" id="KW-0472">Membrane</keyword>
<accession>M7N5A2</accession>
<proteinExistence type="predicted"/>
<reference evidence="3 4" key="1">
    <citation type="journal article" date="2013" name="Genome Announc.">
        <title>Draft Genome Sequence of Cesiribacter andamanensis Strain AMV16T, Isolated from a Soil Sample from a Mud Volcano in the Andaman Islands, India.</title>
        <authorList>
            <person name="Shivaji S."/>
            <person name="Ara S."/>
            <person name="Begum Z."/>
            <person name="Srinivas T.N."/>
            <person name="Singh A."/>
            <person name="Kumar Pinnaka A."/>
        </authorList>
    </citation>
    <scope>NUCLEOTIDE SEQUENCE [LARGE SCALE GENOMIC DNA]</scope>
    <source>
        <strain evidence="3 4">AMV16</strain>
    </source>
</reference>
<feature type="transmembrane region" description="Helical" evidence="1">
    <location>
        <begin position="305"/>
        <end position="327"/>
    </location>
</feature>
<feature type="transmembrane region" description="Helical" evidence="1">
    <location>
        <begin position="170"/>
        <end position="189"/>
    </location>
</feature>
<gene>
    <name evidence="3" type="ORF">ADICEAN_01029</name>
</gene>
<feature type="signal peptide" evidence="2">
    <location>
        <begin position="1"/>
        <end position="22"/>
    </location>
</feature>
<keyword evidence="2" id="KW-0732">Signal</keyword>
<dbReference type="Pfam" id="PF14093">
    <property type="entry name" value="DUF4271"/>
    <property type="match status" value="1"/>
</dbReference>
<feature type="chain" id="PRO_5004081653" description="DUF4271 domain-containing protein" evidence="2">
    <location>
        <begin position="23"/>
        <end position="389"/>
    </location>
</feature>
<dbReference type="eggNOG" id="ENOG502Z9B8">
    <property type="taxonomic scope" value="Bacteria"/>
</dbReference>
<feature type="transmembrane region" description="Helical" evidence="1">
    <location>
        <begin position="333"/>
        <end position="355"/>
    </location>
</feature>